<name>A0ABD3R3K6_9STRA</name>
<protein>
    <submittedName>
        <fullName evidence="1">Uncharacterized protein</fullName>
    </submittedName>
</protein>
<dbReference type="Proteomes" id="UP001530377">
    <property type="component" value="Unassembled WGS sequence"/>
</dbReference>
<accession>A0ABD3R3K6</accession>
<gene>
    <name evidence="1" type="ORF">ACHAXA_003459</name>
</gene>
<dbReference type="AlphaFoldDB" id="A0ABD3R3K6"/>
<evidence type="ECO:0000313" key="1">
    <source>
        <dbReference type="EMBL" id="KAL3807333.1"/>
    </source>
</evidence>
<keyword evidence="2" id="KW-1185">Reference proteome</keyword>
<sequence length="108" mass="12447">MDRNQFIQYLSRVQSERNVSVKIWLNEELLLIFCYLILPEECYHLVIERHVENPTSRTMKDGCVDQCSYCNGSYENFGARISKSQLIAILTTQVFHQGLVSATAMALI</sequence>
<feature type="non-terminal residue" evidence="1">
    <location>
        <position position="108"/>
    </location>
</feature>
<comment type="caution">
    <text evidence="1">The sequence shown here is derived from an EMBL/GenBank/DDBJ whole genome shotgun (WGS) entry which is preliminary data.</text>
</comment>
<reference evidence="1 2" key="1">
    <citation type="submission" date="2024-10" db="EMBL/GenBank/DDBJ databases">
        <title>Updated reference genomes for cyclostephanoid diatoms.</title>
        <authorList>
            <person name="Roberts W.R."/>
            <person name="Alverson A.J."/>
        </authorList>
    </citation>
    <scope>NUCLEOTIDE SEQUENCE [LARGE SCALE GENOMIC DNA]</scope>
    <source>
        <strain evidence="1 2">AJA228-03</strain>
    </source>
</reference>
<dbReference type="EMBL" id="JALLPB020000641">
    <property type="protein sequence ID" value="KAL3807333.1"/>
    <property type="molecule type" value="Genomic_DNA"/>
</dbReference>
<proteinExistence type="predicted"/>
<evidence type="ECO:0000313" key="2">
    <source>
        <dbReference type="Proteomes" id="UP001530377"/>
    </source>
</evidence>
<organism evidence="1 2">
    <name type="scientific">Cyclostephanos tholiformis</name>
    <dbReference type="NCBI Taxonomy" id="382380"/>
    <lineage>
        <taxon>Eukaryota</taxon>
        <taxon>Sar</taxon>
        <taxon>Stramenopiles</taxon>
        <taxon>Ochrophyta</taxon>
        <taxon>Bacillariophyta</taxon>
        <taxon>Coscinodiscophyceae</taxon>
        <taxon>Thalassiosirophycidae</taxon>
        <taxon>Stephanodiscales</taxon>
        <taxon>Stephanodiscaceae</taxon>
        <taxon>Cyclostephanos</taxon>
    </lineage>
</organism>